<reference evidence="2 3" key="1">
    <citation type="submission" date="2019-05" db="EMBL/GenBank/DDBJ databases">
        <title>Another draft genome of Portunus trituberculatus and its Hox gene families provides insights of decapod evolution.</title>
        <authorList>
            <person name="Jeong J.-H."/>
            <person name="Song I."/>
            <person name="Kim S."/>
            <person name="Choi T."/>
            <person name="Kim D."/>
            <person name="Ryu S."/>
            <person name="Kim W."/>
        </authorList>
    </citation>
    <scope>NUCLEOTIDE SEQUENCE [LARGE SCALE GENOMIC DNA]</scope>
    <source>
        <tissue evidence="2">Muscle</tissue>
    </source>
</reference>
<sequence length="109" mass="11367">MVTCGEGIAWACDAGNPEAAHPDYVAWLSTRGGMKVEMVYGRPGDWVGGRRVVCLGNGSASVQGSKPPPSGATVESCRRGERPLTREAAGKKVHVKEVGACGEQGKHCT</sequence>
<dbReference type="Proteomes" id="UP000324222">
    <property type="component" value="Unassembled WGS sequence"/>
</dbReference>
<evidence type="ECO:0000313" key="3">
    <source>
        <dbReference type="Proteomes" id="UP000324222"/>
    </source>
</evidence>
<name>A0A5B7EA81_PORTR</name>
<gene>
    <name evidence="2" type="ORF">E2C01_023375</name>
</gene>
<evidence type="ECO:0000256" key="1">
    <source>
        <dbReference type="SAM" id="MobiDB-lite"/>
    </source>
</evidence>
<keyword evidence="3" id="KW-1185">Reference proteome</keyword>
<feature type="region of interest" description="Disordered" evidence="1">
    <location>
        <begin position="59"/>
        <end position="80"/>
    </location>
</feature>
<comment type="caution">
    <text evidence="2">The sequence shown here is derived from an EMBL/GenBank/DDBJ whole genome shotgun (WGS) entry which is preliminary data.</text>
</comment>
<protein>
    <submittedName>
        <fullName evidence="2">Uncharacterized protein</fullName>
    </submittedName>
</protein>
<evidence type="ECO:0000313" key="2">
    <source>
        <dbReference type="EMBL" id="MPC30116.1"/>
    </source>
</evidence>
<dbReference type="EMBL" id="VSRR010002197">
    <property type="protein sequence ID" value="MPC30116.1"/>
    <property type="molecule type" value="Genomic_DNA"/>
</dbReference>
<organism evidence="2 3">
    <name type="scientific">Portunus trituberculatus</name>
    <name type="common">Swimming crab</name>
    <name type="synonym">Neptunus trituberculatus</name>
    <dbReference type="NCBI Taxonomy" id="210409"/>
    <lineage>
        <taxon>Eukaryota</taxon>
        <taxon>Metazoa</taxon>
        <taxon>Ecdysozoa</taxon>
        <taxon>Arthropoda</taxon>
        <taxon>Crustacea</taxon>
        <taxon>Multicrustacea</taxon>
        <taxon>Malacostraca</taxon>
        <taxon>Eumalacostraca</taxon>
        <taxon>Eucarida</taxon>
        <taxon>Decapoda</taxon>
        <taxon>Pleocyemata</taxon>
        <taxon>Brachyura</taxon>
        <taxon>Eubrachyura</taxon>
        <taxon>Portunoidea</taxon>
        <taxon>Portunidae</taxon>
        <taxon>Portuninae</taxon>
        <taxon>Portunus</taxon>
    </lineage>
</organism>
<proteinExistence type="predicted"/>
<dbReference type="AlphaFoldDB" id="A0A5B7EA81"/>
<accession>A0A5B7EA81</accession>